<reference evidence="1" key="1">
    <citation type="submission" date="2019-12" db="EMBL/GenBank/DDBJ databases">
        <title>Genome sequencing and annotation of Brassica cretica.</title>
        <authorList>
            <person name="Studholme D.J."/>
            <person name="Sarris P.F."/>
        </authorList>
    </citation>
    <scope>NUCLEOTIDE SEQUENCE</scope>
    <source>
        <strain evidence="1">PFS-001/15</strain>
        <tissue evidence="1">Leaf</tissue>
    </source>
</reference>
<comment type="caution">
    <text evidence="1">The sequence shown here is derived from an EMBL/GenBank/DDBJ whole genome shotgun (WGS) entry which is preliminary data.</text>
</comment>
<evidence type="ECO:0000313" key="2">
    <source>
        <dbReference type="Proteomes" id="UP000712281"/>
    </source>
</evidence>
<dbReference type="EMBL" id="QGKW02000717">
    <property type="protein sequence ID" value="KAF2596435.1"/>
    <property type="molecule type" value="Genomic_DNA"/>
</dbReference>
<dbReference type="AlphaFoldDB" id="A0A8S9KPU7"/>
<organism evidence="1 2">
    <name type="scientific">Brassica cretica</name>
    <name type="common">Mustard</name>
    <dbReference type="NCBI Taxonomy" id="69181"/>
    <lineage>
        <taxon>Eukaryota</taxon>
        <taxon>Viridiplantae</taxon>
        <taxon>Streptophyta</taxon>
        <taxon>Embryophyta</taxon>
        <taxon>Tracheophyta</taxon>
        <taxon>Spermatophyta</taxon>
        <taxon>Magnoliopsida</taxon>
        <taxon>eudicotyledons</taxon>
        <taxon>Gunneridae</taxon>
        <taxon>Pentapetalae</taxon>
        <taxon>rosids</taxon>
        <taxon>malvids</taxon>
        <taxon>Brassicales</taxon>
        <taxon>Brassicaceae</taxon>
        <taxon>Brassiceae</taxon>
        <taxon>Brassica</taxon>
    </lineage>
</organism>
<accession>A0A8S9KPU7</accession>
<evidence type="ECO:0000313" key="1">
    <source>
        <dbReference type="EMBL" id="KAF2596435.1"/>
    </source>
</evidence>
<name>A0A8S9KPU7_BRACR</name>
<proteinExistence type="predicted"/>
<protein>
    <submittedName>
        <fullName evidence="1">Uncharacterized protein</fullName>
    </submittedName>
</protein>
<sequence length="136" mass="15507">MLKSMTNSGTWIKICRFSQINCKESPSENDHTTLSPPGYPPRFIIRIVSDPYACHRHCSTVSPLYDTASRLQGETQNIVFQALRHAAVTETVVRHFSSWGKNKTLAKLRKSSQADCPAAFFEEFLEFHRQISQTMN</sequence>
<gene>
    <name evidence="1" type="ORF">F2Q68_00011490</name>
</gene>
<dbReference type="Proteomes" id="UP000712281">
    <property type="component" value="Unassembled WGS sequence"/>
</dbReference>